<dbReference type="Proteomes" id="UP000093199">
    <property type="component" value="Unassembled WGS sequence"/>
</dbReference>
<evidence type="ECO:0000259" key="2">
    <source>
        <dbReference type="Pfam" id="PF07905"/>
    </source>
</evidence>
<evidence type="ECO:0000313" key="6">
    <source>
        <dbReference type="Proteomes" id="UP000093199"/>
    </source>
</evidence>
<dbReference type="Gene3D" id="1.10.10.2840">
    <property type="entry name" value="PucR C-terminal helix-turn-helix domain"/>
    <property type="match status" value="1"/>
</dbReference>
<dbReference type="RefSeq" id="WP_066544063.1">
    <property type="nucleotide sequence ID" value="NZ_MASJ01000007.1"/>
</dbReference>
<evidence type="ECO:0000259" key="4">
    <source>
        <dbReference type="Pfam" id="PF17853"/>
    </source>
</evidence>
<proteinExistence type="inferred from homology"/>
<comment type="caution">
    <text evidence="5">The sequence shown here is derived from an EMBL/GenBank/DDBJ whole genome shotgun (WGS) entry which is preliminary data.</text>
</comment>
<protein>
    <recommendedName>
        <fullName evidence="7">PucR family transcriptional regulator</fullName>
    </recommendedName>
</protein>
<accession>A0A1C0YII3</accession>
<dbReference type="AlphaFoldDB" id="A0A1C0YII3"/>
<comment type="similarity">
    <text evidence="1">Belongs to the CdaR family.</text>
</comment>
<dbReference type="Pfam" id="PF07905">
    <property type="entry name" value="PucR"/>
    <property type="match status" value="1"/>
</dbReference>
<dbReference type="PANTHER" id="PTHR33744">
    <property type="entry name" value="CARBOHYDRATE DIACID REGULATOR"/>
    <property type="match status" value="1"/>
</dbReference>
<dbReference type="EMBL" id="MASJ01000007">
    <property type="protein sequence ID" value="OCS86899.1"/>
    <property type="molecule type" value="Genomic_DNA"/>
</dbReference>
<dbReference type="InterPro" id="IPR012914">
    <property type="entry name" value="PucR_dom"/>
</dbReference>
<evidence type="ECO:0000259" key="3">
    <source>
        <dbReference type="Pfam" id="PF13556"/>
    </source>
</evidence>
<keyword evidence="6" id="KW-1185">Reference proteome</keyword>
<dbReference type="InterPro" id="IPR042070">
    <property type="entry name" value="PucR_C-HTH_sf"/>
</dbReference>
<evidence type="ECO:0000313" key="5">
    <source>
        <dbReference type="EMBL" id="OCS86899.1"/>
    </source>
</evidence>
<reference evidence="5 6" key="1">
    <citation type="submission" date="2016-07" db="EMBL/GenBank/DDBJ databases">
        <title>Caryophanon tenue genome sequencing.</title>
        <authorList>
            <person name="Verma A."/>
            <person name="Pal Y."/>
            <person name="Krishnamurthi S."/>
        </authorList>
    </citation>
    <scope>NUCLEOTIDE SEQUENCE [LARGE SCALE GENOMIC DNA]</scope>
    <source>
        <strain evidence="5 6">DSM 14152</strain>
    </source>
</reference>
<feature type="domain" description="PucR C-terminal helix-turn-helix" evidence="3">
    <location>
        <begin position="464"/>
        <end position="522"/>
    </location>
</feature>
<evidence type="ECO:0000256" key="1">
    <source>
        <dbReference type="ARBA" id="ARBA00006754"/>
    </source>
</evidence>
<name>A0A1C0YII3_9BACL</name>
<feature type="domain" description="CdaR GGDEF-like" evidence="4">
    <location>
        <begin position="276"/>
        <end position="409"/>
    </location>
</feature>
<dbReference type="InterPro" id="IPR051448">
    <property type="entry name" value="CdaR-like_regulators"/>
</dbReference>
<dbReference type="InterPro" id="IPR041522">
    <property type="entry name" value="CdaR_GGDEF"/>
</dbReference>
<dbReference type="InterPro" id="IPR025736">
    <property type="entry name" value="PucR_C-HTH_dom"/>
</dbReference>
<dbReference type="Pfam" id="PF17853">
    <property type="entry name" value="GGDEF_2"/>
    <property type="match status" value="1"/>
</dbReference>
<organism evidence="5 6">
    <name type="scientific">Caryophanon tenue</name>
    <dbReference type="NCBI Taxonomy" id="33978"/>
    <lineage>
        <taxon>Bacteria</taxon>
        <taxon>Bacillati</taxon>
        <taxon>Bacillota</taxon>
        <taxon>Bacilli</taxon>
        <taxon>Bacillales</taxon>
        <taxon>Caryophanaceae</taxon>
        <taxon>Caryophanon</taxon>
    </lineage>
</organism>
<dbReference type="STRING" id="33978.A6M13_11920"/>
<sequence>MNVAELMTVPQFETLEVLAGKEGITKEISTVTMMDAPDIIQFLKPGELLVTTAYHVKDDEQSLLQLIEAMSTMNCTALAIKTKRFMQEIPPKALALANQLHFPIIELPLDMSLNEIVTYILRSMLNERESELMLALDTHKQFTQMIMKGRSIQQLLKQLSSMIETPVQFVNEHMHSIAASHPAYYFDAHQQRLAKTETQLSYMDSKKTYTFIPVPITERNCGFLIISTSLHDERKVDKLVCEQAANVLSFFLMKEYALNQQKRNARNDFFSKFLNGTYSSKETISRLEEFSLAAAKPYVCIVGQIDRIKSTFSHMQSQRLMDDLLDFIESYVSMHTLPIHFFNREMHSILLIEAPPNCVRAGEFVEPFLRELQHIIQTQFKETMSFGVSNVMRSFLQCKAGVKEASEALAKGELAQKTSYIQMYDVKDITELLHLIPYENLHAYYDHTFHALQAIKNKDERDSLFQTIGVYLETHCQIAETAKRLFIHRNTVVYRLEKCEELLGQSLKSPELTLQLRLAFRVKQLLEL</sequence>
<dbReference type="Pfam" id="PF13556">
    <property type="entry name" value="HTH_30"/>
    <property type="match status" value="1"/>
</dbReference>
<feature type="domain" description="Purine catabolism PurC-like" evidence="2">
    <location>
        <begin position="5"/>
        <end position="122"/>
    </location>
</feature>
<gene>
    <name evidence="5" type="ORF">A6M13_11920</name>
</gene>
<evidence type="ECO:0008006" key="7">
    <source>
        <dbReference type="Google" id="ProtNLM"/>
    </source>
</evidence>
<dbReference type="PANTHER" id="PTHR33744:SF1">
    <property type="entry name" value="DNA-BINDING TRANSCRIPTIONAL ACTIVATOR ADER"/>
    <property type="match status" value="1"/>
</dbReference>